<evidence type="ECO:0000259" key="1">
    <source>
        <dbReference type="Pfam" id="PF07992"/>
    </source>
</evidence>
<dbReference type="SUPFAM" id="SSF51905">
    <property type="entry name" value="FAD/NAD(P)-binding domain"/>
    <property type="match status" value="2"/>
</dbReference>
<dbReference type="InterPro" id="IPR023753">
    <property type="entry name" value="FAD/NAD-binding_dom"/>
</dbReference>
<proteinExistence type="predicted"/>
<feature type="domain" description="FAD/NAD(P)-binding" evidence="1">
    <location>
        <begin position="3"/>
        <end position="135"/>
    </location>
</feature>
<dbReference type="Gene3D" id="3.50.50.60">
    <property type="entry name" value="FAD/NAD(P)-binding domain"/>
    <property type="match status" value="2"/>
</dbReference>
<reference evidence="2 3" key="1">
    <citation type="submission" date="2019-12" db="EMBL/GenBank/DDBJ databases">
        <title>Sequence classification of anaerobic respiratory reductive dehalogenases: First we see many, then we see few.</title>
        <authorList>
            <person name="Molenda O."/>
            <person name="Puentes Jacome L.A."/>
            <person name="Cao X."/>
            <person name="Nesbo C.L."/>
            <person name="Tang S."/>
            <person name="Morson N."/>
            <person name="Patron J."/>
            <person name="Lomheim L."/>
            <person name="Wishart D.S."/>
            <person name="Edwards E.A."/>
        </authorList>
    </citation>
    <scope>NUCLEOTIDE SEQUENCE [LARGE SCALE GENOMIC DNA]</scope>
    <source>
        <strain evidence="2 3">12DCA</strain>
    </source>
</reference>
<dbReference type="EMBL" id="CP046996">
    <property type="protein sequence ID" value="QHA00165.1"/>
    <property type="molecule type" value="Genomic_DNA"/>
</dbReference>
<dbReference type="AlphaFoldDB" id="A0A857DIJ8"/>
<dbReference type="InterPro" id="IPR052541">
    <property type="entry name" value="SQRD"/>
</dbReference>
<protein>
    <submittedName>
        <fullName evidence="2">Pyridine nucleotide-disulfide oxidoreductase</fullName>
    </submittedName>
</protein>
<dbReference type="InterPro" id="IPR036188">
    <property type="entry name" value="FAD/NAD-bd_sf"/>
</dbReference>
<sequence length="331" mass="36728">MKNTLILGGGIGGIVASNILKNAAGDSMQVTVVDREVNHYFAAAYPLLMIGQREPTDITRKLTNLKKKNIHVLHQEVQKIDLTGHQVSTNQGVLPFDYLIISLGVEYHTETVPGFKEYALNAYDFDGVRKINQQLNNFSSGRIVFFISSLPYKCPPAPYEIMFLLDQFFRKRGIRNKIELILVTPDYSPEPLAKPKVGQSVRKMLAEKGIELITEAKVIRIEEKALILDHGTKIAADLLLGIAPHWTPEVLRKSNLVDSSGFVQVDLHTLETNYPTIYAIGDAAAVKLPVMGAYAPKAGTFAHYQADVVARNIYLLSRGVKPEHTYKGKGT</sequence>
<accession>A0A857DIJ8</accession>
<name>A0A857DIJ8_9FIRM</name>
<gene>
    <name evidence="2" type="ORF">GQ588_05640</name>
</gene>
<organism evidence="2 3">
    <name type="scientific">Dehalobacter restrictus</name>
    <dbReference type="NCBI Taxonomy" id="55583"/>
    <lineage>
        <taxon>Bacteria</taxon>
        <taxon>Bacillati</taxon>
        <taxon>Bacillota</taxon>
        <taxon>Clostridia</taxon>
        <taxon>Eubacteriales</taxon>
        <taxon>Desulfitobacteriaceae</taxon>
        <taxon>Dehalobacter</taxon>
    </lineage>
</organism>
<dbReference type="Proteomes" id="UP000430508">
    <property type="component" value="Chromosome"/>
</dbReference>
<dbReference type="PANTHER" id="PTHR43755">
    <property type="match status" value="1"/>
</dbReference>
<dbReference type="GO" id="GO:0016491">
    <property type="term" value="F:oxidoreductase activity"/>
    <property type="evidence" value="ECO:0007669"/>
    <property type="project" value="InterPro"/>
</dbReference>
<dbReference type="Pfam" id="PF07992">
    <property type="entry name" value="Pyr_redox_2"/>
    <property type="match status" value="2"/>
</dbReference>
<evidence type="ECO:0000313" key="2">
    <source>
        <dbReference type="EMBL" id="QHA00165.1"/>
    </source>
</evidence>
<feature type="domain" description="FAD/NAD(P)-binding" evidence="1">
    <location>
        <begin position="188"/>
        <end position="287"/>
    </location>
</feature>
<dbReference type="PANTHER" id="PTHR43755:SF1">
    <property type="entry name" value="FAD-DEPENDENT PYRIDINE NUCLEOTIDE-DISULPHIDE OXIDOREDUCTASE"/>
    <property type="match status" value="1"/>
</dbReference>
<evidence type="ECO:0000313" key="3">
    <source>
        <dbReference type="Proteomes" id="UP000430508"/>
    </source>
</evidence>